<protein>
    <submittedName>
        <fullName evidence="1">Uncharacterized protein</fullName>
    </submittedName>
</protein>
<dbReference type="EMBL" id="QCYY01003076">
    <property type="protein sequence ID" value="ROT65542.1"/>
    <property type="molecule type" value="Genomic_DNA"/>
</dbReference>
<organism evidence="1 2">
    <name type="scientific">Penaeus vannamei</name>
    <name type="common">Whiteleg shrimp</name>
    <name type="synonym">Litopenaeus vannamei</name>
    <dbReference type="NCBI Taxonomy" id="6689"/>
    <lineage>
        <taxon>Eukaryota</taxon>
        <taxon>Metazoa</taxon>
        <taxon>Ecdysozoa</taxon>
        <taxon>Arthropoda</taxon>
        <taxon>Crustacea</taxon>
        <taxon>Multicrustacea</taxon>
        <taxon>Malacostraca</taxon>
        <taxon>Eumalacostraca</taxon>
        <taxon>Eucarida</taxon>
        <taxon>Decapoda</taxon>
        <taxon>Dendrobranchiata</taxon>
        <taxon>Penaeoidea</taxon>
        <taxon>Penaeidae</taxon>
        <taxon>Penaeus</taxon>
    </lineage>
</organism>
<dbReference type="AlphaFoldDB" id="A0A3R7LVG8"/>
<sequence length="152" mass="16095">MEPNTHKTVDEALRRVSWASLLKSLDLEEGWAALRTPARCREKVVCEVHRLLRGASPHALRLVRAFVPHVGGASKYKEAAVAGLGGRGCASLYPSCSASGLQFLANLPAAVSAGSRRGERGTSSRVANMAEFLQQGKTPLDLPLALGAAHSP</sequence>
<keyword evidence="2" id="KW-1185">Reference proteome</keyword>
<accession>A0A3R7LVG8</accession>
<gene>
    <name evidence="1" type="ORF">C7M84_016490</name>
</gene>
<name>A0A3R7LVG8_PENVA</name>
<reference evidence="1 2" key="1">
    <citation type="submission" date="2018-04" db="EMBL/GenBank/DDBJ databases">
        <authorList>
            <person name="Zhang X."/>
            <person name="Yuan J."/>
            <person name="Li F."/>
            <person name="Xiang J."/>
        </authorList>
    </citation>
    <scope>NUCLEOTIDE SEQUENCE [LARGE SCALE GENOMIC DNA]</scope>
    <source>
        <tissue evidence="1">Muscle</tissue>
    </source>
</reference>
<dbReference type="Proteomes" id="UP000283509">
    <property type="component" value="Unassembled WGS sequence"/>
</dbReference>
<proteinExistence type="predicted"/>
<reference evidence="1 2" key="2">
    <citation type="submission" date="2019-01" db="EMBL/GenBank/DDBJ databases">
        <title>The decoding of complex shrimp genome reveals the adaptation for benthos swimmer, frequently molting mechanism and breeding impact on genome.</title>
        <authorList>
            <person name="Sun Y."/>
            <person name="Gao Y."/>
            <person name="Yu Y."/>
        </authorList>
    </citation>
    <scope>NUCLEOTIDE SEQUENCE [LARGE SCALE GENOMIC DNA]</scope>
    <source>
        <tissue evidence="1">Muscle</tissue>
    </source>
</reference>
<evidence type="ECO:0000313" key="1">
    <source>
        <dbReference type="EMBL" id="ROT65542.1"/>
    </source>
</evidence>
<comment type="caution">
    <text evidence="1">The sequence shown here is derived from an EMBL/GenBank/DDBJ whole genome shotgun (WGS) entry which is preliminary data.</text>
</comment>
<evidence type="ECO:0000313" key="2">
    <source>
        <dbReference type="Proteomes" id="UP000283509"/>
    </source>
</evidence>